<reference evidence="4" key="1">
    <citation type="submission" date="2023-03" db="EMBL/GenBank/DDBJ databases">
        <title>Massive genome expansion in bonnet fungi (Mycena s.s.) driven by repeated elements and novel gene families across ecological guilds.</title>
        <authorList>
            <consortium name="Lawrence Berkeley National Laboratory"/>
            <person name="Harder C.B."/>
            <person name="Miyauchi S."/>
            <person name="Viragh M."/>
            <person name="Kuo A."/>
            <person name="Thoen E."/>
            <person name="Andreopoulos B."/>
            <person name="Lu D."/>
            <person name="Skrede I."/>
            <person name="Drula E."/>
            <person name="Henrissat B."/>
            <person name="Morin E."/>
            <person name="Kohler A."/>
            <person name="Barry K."/>
            <person name="LaButti K."/>
            <person name="Morin E."/>
            <person name="Salamov A."/>
            <person name="Lipzen A."/>
            <person name="Mereny Z."/>
            <person name="Hegedus B."/>
            <person name="Baldrian P."/>
            <person name="Stursova M."/>
            <person name="Weitz H."/>
            <person name="Taylor A."/>
            <person name="Grigoriev I.V."/>
            <person name="Nagy L.G."/>
            <person name="Martin F."/>
            <person name="Kauserud H."/>
        </authorList>
    </citation>
    <scope>NUCLEOTIDE SEQUENCE</scope>
    <source>
        <strain evidence="4">CBHHK002</strain>
    </source>
</reference>
<dbReference type="InterPro" id="IPR049203">
    <property type="entry name" value="DUF6818"/>
</dbReference>
<gene>
    <name evidence="4" type="ORF">DFH08DRAFT_1044357</name>
</gene>
<dbReference type="AlphaFoldDB" id="A0AAD6Z937"/>
<evidence type="ECO:0000313" key="4">
    <source>
        <dbReference type="EMBL" id="KAJ7312366.1"/>
    </source>
</evidence>
<feature type="region of interest" description="Disordered" evidence="2">
    <location>
        <begin position="89"/>
        <end position="154"/>
    </location>
</feature>
<feature type="coiled-coil region" evidence="1">
    <location>
        <begin position="321"/>
        <end position="355"/>
    </location>
</feature>
<feature type="compositionally biased region" description="Polar residues" evidence="2">
    <location>
        <begin position="421"/>
        <end position="433"/>
    </location>
</feature>
<name>A0AAD6Z937_9AGAR</name>
<evidence type="ECO:0000256" key="1">
    <source>
        <dbReference type="SAM" id="Coils"/>
    </source>
</evidence>
<dbReference type="EMBL" id="JARIHO010000072">
    <property type="protein sequence ID" value="KAJ7312366.1"/>
    <property type="molecule type" value="Genomic_DNA"/>
</dbReference>
<dbReference type="Proteomes" id="UP001218218">
    <property type="component" value="Unassembled WGS sequence"/>
</dbReference>
<evidence type="ECO:0000313" key="5">
    <source>
        <dbReference type="Proteomes" id="UP001218218"/>
    </source>
</evidence>
<feature type="region of interest" description="Disordered" evidence="2">
    <location>
        <begin position="409"/>
        <end position="464"/>
    </location>
</feature>
<organism evidence="4 5">
    <name type="scientific">Mycena albidolilacea</name>
    <dbReference type="NCBI Taxonomy" id="1033008"/>
    <lineage>
        <taxon>Eukaryota</taxon>
        <taxon>Fungi</taxon>
        <taxon>Dikarya</taxon>
        <taxon>Basidiomycota</taxon>
        <taxon>Agaricomycotina</taxon>
        <taxon>Agaricomycetes</taxon>
        <taxon>Agaricomycetidae</taxon>
        <taxon>Agaricales</taxon>
        <taxon>Marasmiineae</taxon>
        <taxon>Mycenaceae</taxon>
        <taxon>Mycena</taxon>
    </lineage>
</organism>
<proteinExistence type="predicted"/>
<comment type="caution">
    <text evidence="4">The sequence shown here is derived from an EMBL/GenBank/DDBJ whole genome shotgun (WGS) entry which is preliminary data.</text>
</comment>
<evidence type="ECO:0000259" key="3">
    <source>
        <dbReference type="Pfam" id="PF20681"/>
    </source>
</evidence>
<keyword evidence="5" id="KW-1185">Reference proteome</keyword>
<sequence>MSDLPLSQPPHPAATPQASQPSGVAAPGPAAPHAQPTPAPPTSLGVQYDNNGRASFRAPNGTWVATQHQLASYNFASFPSTSQVPDHLIDPTLLPLPNDDDSDFEPAAVAKSRRRRPPKEKRKRTHSSDSDDADSDAARPAKQRGRPKGSANFNDRDVTRLLDLAERLLPVGGKGWKEVTAKHNNWAAKHECPVRDIKFLEGKFKLLVKAKKPTGDAHCPPDVKRAKGIDRKINERVGTRDVGDSDISGGDSSDDSVEVLNFGTSKLHSAVARRAPTPPLRRNSRLNAPELVAKLANTFDPETQHSMQEERSQRSFQTTQLMTLTQQLRDAQAATEALRNRLAEVERAHDCAELKLELMGPVPFTGFVGNGQSSRARYIAEECPDLVRRGGKIRSERIFPEGGGCVEWFTDNEDDADKENWNPSSSSFGQSALPSFGSSSADASGEGSGEGKGKAAARYLSPDI</sequence>
<protein>
    <recommendedName>
        <fullName evidence="3">DUF6818 domain-containing protein</fullName>
    </recommendedName>
</protein>
<dbReference type="PANTHER" id="PTHR34409">
    <property type="entry name" value="SET DOMAIN-CONTAINING PROTEIN"/>
    <property type="match status" value="1"/>
</dbReference>
<accession>A0AAD6Z937</accession>
<feature type="compositionally biased region" description="Low complexity" evidence="2">
    <location>
        <begin position="18"/>
        <end position="34"/>
    </location>
</feature>
<dbReference type="Pfam" id="PF20681">
    <property type="entry name" value="DUF6818"/>
    <property type="match status" value="1"/>
</dbReference>
<feature type="region of interest" description="Disordered" evidence="2">
    <location>
        <begin position="1"/>
        <end position="60"/>
    </location>
</feature>
<keyword evidence="1" id="KW-0175">Coiled coil</keyword>
<dbReference type="PANTHER" id="PTHR34409:SF1">
    <property type="entry name" value="MYB-LIKE DOMAIN-CONTAINING PROTEIN"/>
    <property type="match status" value="1"/>
</dbReference>
<evidence type="ECO:0000256" key="2">
    <source>
        <dbReference type="SAM" id="MobiDB-lite"/>
    </source>
</evidence>
<feature type="compositionally biased region" description="Basic residues" evidence="2">
    <location>
        <begin position="111"/>
        <end position="125"/>
    </location>
</feature>
<feature type="domain" description="DUF6818" evidence="3">
    <location>
        <begin position="170"/>
        <end position="245"/>
    </location>
</feature>
<feature type="compositionally biased region" description="Polar residues" evidence="2">
    <location>
        <begin position="44"/>
        <end position="53"/>
    </location>
</feature>